<comment type="caution">
    <text evidence="1">The sequence shown here is derived from an EMBL/GenBank/DDBJ whole genome shotgun (WGS) entry which is preliminary data.</text>
</comment>
<proteinExistence type="predicted"/>
<accession>A0A813II28</accession>
<evidence type="ECO:0000313" key="1">
    <source>
        <dbReference type="EMBL" id="CAE8650371.1"/>
    </source>
</evidence>
<dbReference type="PANTHER" id="PTHR31757">
    <property type="entry name" value="SLL0781 PROTEIN"/>
    <property type="match status" value="1"/>
</dbReference>
<gene>
    <name evidence="1" type="ORF">PGLA2088_LOCUS8205</name>
</gene>
<dbReference type="PANTHER" id="PTHR31757:SF0">
    <property type="entry name" value="SLL0781 PROTEIN"/>
    <property type="match status" value="1"/>
</dbReference>
<dbReference type="Pfam" id="PF07080">
    <property type="entry name" value="DUF1348"/>
    <property type="match status" value="1"/>
</dbReference>
<sequence length="170" mass="19669">MLLSSLTAQKGSSAFVRAVASKLNKLRRCGTTEGARPPFPPFSREDALKKVRMAEDGWNARDPTKVSLAYTLDSEWRNGSTFIRGREEIVQFLSGKWEREKEYRLVKELFAYTGNRIAVRFQYEYQDANGQWHRAYGNENWEFADNGLMRTRQASINDVPIQADERQQQP</sequence>
<dbReference type="AlphaFoldDB" id="A0A813II28"/>
<name>A0A813II28_POLGL</name>
<dbReference type="EMBL" id="CAJNNW010008786">
    <property type="protein sequence ID" value="CAE8650371.1"/>
    <property type="molecule type" value="Genomic_DNA"/>
</dbReference>
<protein>
    <submittedName>
        <fullName evidence="1">Uncharacterized protein</fullName>
    </submittedName>
</protein>
<dbReference type="InterPro" id="IPR032710">
    <property type="entry name" value="NTF2-like_dom_sf"/>
</dbReference>
<dbReference type="Proteomes" id="UP000626109">
    <property type="component" value="Unassembled WGS sequence"/>
</dbReference>
<dbReference type="SUPFAM" id="SSF54427">
    <property type="entry name" value="NTF2-like"/>
    <property type="match status" value="1"/>
</dbReference>
<dbReference type="Gene3D" id="3.10.450.50">
    <property type="match status" value="1"/>
</dbReference>
<organism evidence="1 2">
    <name type="scientific">Polarella glacialis</name>
    <name type="common">Dinoflagellate</name>
    <dbReference type="NCBI Taxonomy" id="89957"/>
    <lineage>
        <taxon>Eukaryota</taxon>
        <taxon>Sar</taxon>
        <taxon>Alveolata</taxon>
        <taxon>Dinophyceae</taxon>
        <taxon>Suessiales</taxon>
        <taxon>Suessiaceae</taxon>
        <taxon>Polarella</taxon>
    </lineage>
</organism>
<reference evidence="1" key="1">
    <citation type="submission" date="2021-02" db="EMBL/GenBank/DDBJ databases">
        <authorList>
            <person name="Dougan E. K."/>
            <person name="Rhodes N."/>
            <person name="Thang M."/>
            <person name="Chan C."/>
        </authorList>
    </citation>
    <scope>NUCLEOTIDE SEQUENCE</scope>
</reference>
<dbReference type="InterPro" id="IPR009783">
    <property type="entry name" value="DUF1348"/>
</dbReference>
<evidence type="ECO:0000313" key="2">
    <source>
        <dbReference type="Proteomes" id="UP000626109"/>
    </source>
</evidence>